<name>A0A1J6I9T3_NICAT</name>
<dbReference type="Gramene" id="OIT01742">
    <property type="protein sequence ID" value="OIT01742"/>
    <property type="gene ID" value="A4A49_12255"/>
</dbReference>
<dbReference type="EMBL" id="MJEQ01037188">
    <property type="protein sequence ID" value="OIT01742.1"/>
    <property type="molecule type" value="Genomic_DNA"/>
</dbReference>
<feature type="domain" description="VQ" evidence="2">
    <location>
        <begin position="43"/>
        <end position="63"/>
    </location>
</feature>
<organism evidence="3 4">
    <name type="scientific">Nicotiana attenuata</name>
    <name type="common">Coyote tobacco</name>
    <dbReference type="NCBI Taxonomy" id="49451"/>
    <lineage>
        <taxon>Eukaryota</taxon>
        <taxon>Viridiplantae</taxon>
        <taxon>Streptophyta</taxon>
        <taxon>Embryophyta</taxon>
        <taxon>Tracheophyta</taxon>
        <taxon>Spermatophyta</taxon>
        <taxon>Magnoliopsida</taxon>
        <taxon>eudicotyledons</taxon>
        <taxon>Gunneridae</taxon>
        <taxon>Pentapetalae</taxon>
        <taxon>asterids</taxon>
        <taxon>lamiids</taxon>
        <taxon>Solanales</taxon>
        <taxon>Solanaceae</taxon>
        <taxon>Nicotianoideae</taxon>
        <taxon>Nicotianeae</taxon>
        <taxon>Nicotiana</taxon>
    </lineage>
</organism>
<gene>
    <name evidence="3" type="ORF">A4A49_12255</name>
</gene>
<sequence length="142" mass="16319">MGKKVLMKSQAANFQLHKISKNNSHHNHENKKDLNNLIKFLKPKVYITDSSNFKNLVQQLTGNGNSPRISSPPQENSQQVTIDSSSEGSQEIVDFSAEYRRIESWLLEMESCSDYHYVGYDLPLVQEQVSLYDCDYDLFSLL</sequence>
<proteinExistence type="predicted"/>
<protein>
    <recommendedName>
        <fullName evidence="2">VQ domain-containing protein</fullName>
    </recommendedName>
</protein>
<dbReference type="AlphaFoldDB" id="A0A1J6I9T3"/>
<evidence type="ECO:0000313" key="4">
    <source>
        <dbReference type="Proteomes" id="UP000187609"/>
    </source>
</evidence>
<dbReference type="STRING" id="49451.A0A1J6I9T3"/>
<evidence type="ECO:0000259" key="2">
    <source>
        <dbReference type="Pfam" id="PF05678"/>
    </source>
</evidence>
<accession>A0A1J6I9T3</accession>
<dbReference type="Proteomes" id="UP000187609">
    <property type="component" value="Unassembled WGS sequence"/>
</dbReference>
<feature type="region of interest" description="Disordered" evidence="1">
    <location>
        <begin position="61"/>
        <end position="89"/>
    </location>
</feature>
<evidence type="ECO:0000313" key="3">
    <source>
        <dbReference type="EMBL" id="OIT01742.1"/>
    </source>
</evidence>
<dbReference type="OMA" id="WLLEMES"/>
<dbReference type="InterPro" id="IPR008889">
    <property type="entry name" value="VQ"/>
</dbReference>
<comment type="caution">
    <text evidence="3">The sequence shown here is derived from an EMBL/GenBank/DDBJ whole genome shotgun (WGS) entry which is preliminary data.</text>
</comment>
<reference evidence="3" key="1">
    <citation type="submission" date="2016-11" db="EMBL/GenBank/DDBJ databases">
        <title>The genome of Nicotiana attenuata.</title>
        <authorList>
            <person name="Xu S."/>
            <person name="Brockmoeller T."/>
            <person name="Gaquerel E."/>
            <person name="Navarro A."/>
            <person name="Kuhl H."/>
            <person name="Gase K."/>
            <person name="Ling Z."/>
            <person name="Zhou W."/>
            <person name="Kreitzer C."/>
            <person name="Stanke M."/>
            <person name="Tang H."/>
            <person name="Lyons E."/>
            <person name="Pandey P."/>
            <person name="Pandey S.P."/>
            <person name="Timmermann B."/>
            <person name="Baldwin I.T."/>
        </authorList>
    </citation>
    <scope>NUCLEOTIDE SEQUENCE [LARGE SCALE GENOMIC DNA]</scope>
    <source>
        <strain evidence="3">UT</strain>
    </source>
</reference>
<keyword evidence="4" id="KW-1185">Reference proteome</keyword>
<dbReference type="Pfam" id="PF05678">
    <property type="entry name" value="VQ"/>
    <property type="match status" value="1"/>
</dbReference>
<evidence type="ECO:0000256" key="1">
    <source>
        <dbReference type="SAM" id="MobiDB-lite"/>
    </source>
</evidence>